<proteinExistence type="predicted"/>
<reference evidence="1 2" key="1">
    <citation type="submission" date="2017-04" db="EMBL/GenBank/DDBJ databases">
        <title>The new phylogeny of genus Mycobacterium.</title>
        <authorList>
            <person name="Tortoli E."/>
            <person name="Trovato A."/>
            <person name="Cirillo D.M."/>
        </authorList>
    </citation>
    <scope>NUCLEOTIDE SEQUENCE [LARGE SCALE GENOMIC DNA]</scope>
    <source>
        <strain evidence="1 2">KCTC 19819</strain>
    </source>
</reference>
<keyword evidence="2" id="KW-1185">Reference proteome</keyword>
<dbReference type="RefSeq" id="WP_085303195.1">
    <property type="nucleotide sequence ID" value="NZ_AP022594.1"/>
</dbReference>
<sequence>MRLAATLLLWLIATAALAVAVPAGWAQRHLVDAGGYADLAQRAATDPALQDAVASQLSTQAMVLITENGGSADSALVEGVAAGYTRGPQFPAQFAHLNSEAHRWAFTDTAEGDEFTVDLAPMLNDAGFRHFLDQHDVTVPDTVTVPVAAVPAEAQWLRAGRLHPLTLWGPVVSLGAAVLAAAGALGALAVARRRGKALAALGVSALLVGAAGWAGIEVGRRFVATALNTTAGDVRRIADVLVDTAVTGLHQWLNLTLAAGGALVIIGVFAAILGGMRHRG</sequence>
<accession>A0A7I7SGH7</accession>
<dbReference type="AlphaFoldDB" id="A0A7I7SGH7"/>
<comment type="caution">
    <text evidence="1">The sequence shown here is derived from an EMBL/GenBank/DDBJ whole genome shotgun (WGS) entry which is preliminary data.</text>
</comment>
<dbReference type="OrthoDB" id="4753518at2"/>
<dbReference type="EMBL" id="NCXO01000011">
    <property type="protein sequence ID" value="OSC34323.1"/>
    <property type="molecule type" value="Genomic_DNA"/>
</dbReference>
<protein>
    <submittedName>
        <fullName evidence="1">Uncharacterized protein</fullName>
    </submittedName>
</protein>
<evidence type="ECO:0000313" key="1">
    <source>
        <dbReference type="EMBL" id="OSC34323.1"/>
    </source>
</evidence>
<dbReference type="Proteomes" id="UP000193577">
    <property type="component" value="Unassembled WGS sequence"/>
</dbReference>
<name>A0A7I7SGH7_9MYCO</name>
<organism evidence="1 2">
    <name type="scientific">Mycolicibacillus koreensis</name>
    <dbReference type="NCBI Taxonomy" id="1069220"/>
    <lineage>
        <taxon>Bacteria</taxon>
        <taxon>Bacillati</taxon>
        <taxon>Actinomycetota</taxon>
        <taxon>Actinomycetes</taxon>
        <taxon>Mycobacteriales</taxon>
        <taxon>Mycobacteriaceae</taxon>
        <taxon>Mycolicibacillus</taxon>
    </lineage>
</organism>
<evidence type="ECO:0000313" key="2">
    <source>
        <dbReference type="Proteomes" id="UP000193577"/>
    </source>
</evidence>
<gene>
    <name evidence="1" type="ORF">B8W67_07210</name>
</gene>